<proteinExistence type="predicted"/>
<organism evidence="1">
    <name type="scientific">marine sediment metagenome</name>
    <dbReference type="NCBI Taxonomy" id="412755"/>
    <lineage>
        <taxon>unclassified sequences</taxon>
        <taxon>metagenomes</taxon>
        <taxon>ecological metagenomes</taxon>
    </lineage>
</organism>
<sequence>PANVIYVPGTMGDPPYTLNQSGKTYLLTQDITAPNSVFSIPASNVTLDLGAHTIIYNNVYDASDTNDPNWGYPDSDMGVKCFWNQINVIVLNGTIIQGAGANTGYMSGAGYSPVYIAGSGSNEVAGIMAQWNGSQVKGMRMGPGAEVHHNVLLDRGYGITSRHQGTDAIYSGDRIHHNLVLRARHNCIRGCANVYNNELYGDTFATNAFGVNATSNSVVHDNRIFGGGYMMIAIAACGGAYSGGSSDPNGFRRNVEVRDNFVHLQAIEPYT</sequence>
<name>X0VQA9_9ZZZZ</name>
<feature type="non-terminal residue" evidence="1">
    <location>
        <position position="1"/>
    </location>
</feature>
<evidence type="ECO:0000313" key="1">
    <source>
        <dbReference type="EMBL" id="GAG13342.1"/>
    </source>
</evidence>
<evidence type="ECO:0008006" key="2">
    <source>
        <dbReference type="Google" id="ProtNLM"/>
    </source>
</evidence>
<gene>
    <name evidence="1" type="ORF">S01H1_35761</name>
</gene>
<comment type="caution">
    <text evidence="1">The sequence shown here is derived from an EMBL/GenBank/DDBJ whole genome shotgun (WGS) entry which is preliminary data.</text>
</comment>
<feature type="non-terminal residue" evidence="1">
    <location>
        <position position="271"/>
    </location>
</feature>
<accession>X0VQA9</accession>
<dbReference type="EMBL" id="BARS01022359">
    <property type="protein sequence ID" value="GAG13342.1"/>
    <property type="molecule type" value="Genomic_DNA"/>
</dbReference>
<reference evidence="1" key="1">
    <citation type="journal article" date="2014" name="Front. Microbiol.">
        <title>High frequency of phylogenetically diverse reductive dehalogenase-homologous genes in deep subseafloor sedimentary metagenomes.</title>
        <authorList>
            <person name="Kawai M."/>
            <person name="Futagami T."/>
            <person name="Toyoda A."/>
            <person name="Takaki Y."/>
            <person name="Nishi S."/>
            <person name="Hori S."/>
            <person name="Arai W."/>
            <person name="Tsubouchi T."/>
            <person name="Morono Y."/>
            <person name="Uchiyama I."/>
            <person name="Ito T."/>
            <person name="Fujiyama A."/>
            <person name="Inagaki F."/>
            <person name="Takami H."/>
        </authorList>
    </citation>
    <scope>NUCLEOTIDE SEQUENCE</scope>
    <source>
        <strain evidence="1">Expedition CK06-06</strain>
    </source>
</reference>
<dbReference type="AlphaFoldDB" id="X0VQA9"/>
<protein>
    <recommendedName>
        <fullName evidence="2">Right handed beta helix domain-containing protein</fullName>
    </recommendedName>
</protein>